<dbReference type="AlphaFoldDB" id="A0A1S3HNN9"/>
<feature type="domain" description="EGF-like" evidence="1">
    <location>
        <begin position="272"/>
        <end position="308"/>
    </location>
</feature>
<dbReference type="InterPro" id="IPR000742">
    <property type="entry name" value="EGF"/>
</dbReference>
<feature type="domain" description="EGF-like" evidence="1">
    <location>
        <begin position="70"/>
        <end position="109"/>
    </location>
</feature>
<dbReference type="OrthoDB" id="6136115at2759"/>
<evidence type="ECO:0000313" key="2">
    <source>
        <dbReference type="Proteomes" id="UP000085678"/>
    </source>
</evidence>
<feature type="domain" description="EGF-like" evidence="1">
    <location>
        <begin position="362"/>
        <end position="398"/>
    </location>
</feature>
<dbReference type="SMART" id="SM00181">
    <property type="entry name" value="EGF"/>
    <property type="match status" value="7"/>
</dbReference>
<proteinExistence type="predicted"/>
<dbReference type="PANTHER" id="PTHR39069:SF8">
    <property type="entry name" value="FI17111P1"/>
    <property type="match status" value="1"/>
</dbReference>
<dbReference type="Gene3D" id="2.170.300.10">
    <property type="entry name" value="Tie2 ligand-binding domain superfamily"/>
    <property type="match status" value="1"/>
</dbReference>
<feature type="domain" description="EGF-like" evidence="1">
    <location>
        <begin position="224"/>
        <end position="264"/>
    </location>
</feature>
<dbReference type="GeneID" id="106156078"/>
<gene>
    <name evidence="3" type="primary">LOC106156078</name>
</gene>
<dbReference type="RefSeq" id="XP_013386649.1">
    <property type="nucleotide sequence ID" value="XM_013531195.1"/>
</dbReference>
<dbReference type="KEGG" id="lak:106156078"/>
<feature type="domain" description="EGF-like" evidence="1">
    <location>
        <begin position="27"/>
        <end position="62"/>
    </location>
</feature>
<evidence type="ECO:0000259" key="1">
    <source>
        <dbReference type="SMART" id="SM00181"/>
    </source>
</evidence>
<dbReference type="Proteomes" id="UP000085678">
    <property type="component" value="Unplaced"/>
</dbReference>
<dbReference type="PANTHER" id="PTHR39069">
    <property type="entry name" value="ECDYSONE-INDUCIBLE GENE E1, ISOFORM A"/>
    <property type="match status" value="1"/>
</dbReference>
<keyword evidence="2" id="KW-1185">Reference proteome</keyword>
<name>A0A1S3HNN9_LINAN</name>
<protein>
    <submittedName>
        <fullName evidence="3">Cell death abnormality protein 1-like</fullName>
    </submittedName>
</protein>
<feature type="domain" description="EGF-like" evidence="1">
    <location>
        <begin position="449"/>
        <end position="490"/>
    </location>
</feature>
<feature type="domain" description="EGF-like" evidence="1">
    <location>
        <begin position="176"/>
        <end position="216"/>
    </location>
</feature>
<sequence length="564" mass="61680">MLVYIRLYYGIPFIQGEDVIKGVERLGCSTELDCNITNGVCLEGLCRCERGYYAPYDARVCEKEQVVGTFCQDDTDCVNGTSPWACIGFRCRCASEGFYAIEGRDSLCKNTRPKVGMTCTSDDFCREKLQTKYSYCTKTGSRGVCRCRYPYHGTNGDRECIIKAGVGLKGCMGNDLCNQYNTDSVKLICQRASLWVLGTCVCPHGAYGALGSLTCKNETVIGTFCNKTIDTSLCQSAINDSQCLDGRCQCKSGFYGKEAGKNCTYTQVVGLECQNDTDCSRVNNTICENKKCSCLRGYYAEEGEHACKEVLLGTPCVVGNVGFCPTAVNHSHCDFETDTCVCKKGYFNETLYECLKVTLGTHCNDSAKCSNTIMNSTCKATICQCQSGFYNSSLEMCEKVVIGSPCSVDSSCSNVPNTRCLGGMCVCNDTAYHHKETDSCKIKKDLGQHCDGDVEQECRTPNASCMAGTCSCLLGFYKHQPNITKPWTCLPKSLVGQNCTSEHGFDVCNDTNAACNGGEFPKVDFNQSCQSTGECLDIDAVCINNTCDCKNDTYLVSGRFLYCT</sequence>
<dbReference type="InParanoid" id="A0A1S3HNN9"/>
<accession>A0A1S3HNN9</accession>
<evidence type="ECO:0000313" key="3">
    <source>
        <dbReference type="RefSeq" id="XP_013386649.1"/>
    </source>
</evidence>
<reference evidence="3" key="1">
    <citation type="submission" date="2025-08" db="UniProtKB">
        <authorList>
            <consortium name="RefSeq"/>
        </authorList>
    </citation>
    <scope>IDENTIFICATION</scope>
    <source>
        <tissue evidence="3">Gonads</tissue>
    </source>
</reference>
<organism evidence="2 3">
    <name type="scientific">Lingula anatina</name>
    <name type="common">Brachiopod</name>
    <name type="synonym">Lingula unguis</name>
    <dbReference type="NCBI Taxonomy" id="7574"/>
    <lineage>
        <taxon>Eukaryota</taxon>
        <taxon>Metazoa</taxon>
        <taxon>Spiralia</taxon>
        <taxon>Lophotrochozoa</taxon>
        <taxon>Brachiopoda</taxon>
        <taxon>Linguliformea</taxon>
        <taxon>Lingulata</taxon>
        <taxon>Lingulida</taxon>
        <taxon>Linguloidea</taxon>
        <taxon>Lingulidae</taxon>
        <taxon>Lingula</taxon>
    </lineage>
</organism>